<feature type="signal peptide" evidence="4">
    <location>
        <begin position="1"/>
        <end position="22"/>
    </location>
</feature>
<evidence type="ECO:0000313" key="5">
    <source>
        <dbReference type="EMBL" id="SHH13415.1"/>
    </source>
</evidence>
<dbReference type="Proteomes" id="UP000184447">
    <property type="component" value="Unassembled WGS sequence"/>
</dbReference>
<evidence type="ECO:0000256" key="2">
    <source>
        <dbReference type="ARBA" id="ARBA00022448"/>
    </source>
</evidence>
<dbReference type="SUPFAM" id="SSF53850">
    <property type="entry name" value="Periplasmic binding protein-like II"/>
    <property type="match status" value="1"/>
</dbReference>
<protein>
    <submittedName>
        <fullName evidence="5">Raffinose/stachyose/melibiose transport system substrate-binding protein</fullName>
    </submittedName>
</protein>
<dbReference type="InterPro" id="IPR050490">
    <property type="entry name" value="Bact_solute-bd_prot1"/>
</dbReference>
<reference evidence="5 6" key="1">
    <citation type="submission" date="2016-11" db="EMBL/GenBank/DDBJ databases">
        <authorList>
            <person name="Jaros S."/>
            <person name="Januszkiewicz K."/>
            <person name="Wedrychowicz H."/>
        </authorList>
    </citation>
    <scope>NUCLEOTIDE SEQUENCE [LARGE SCALE GENOMIC DNA]</scope>
    <source>
        <strain evidence="5 6">DSM 8605</strain>
    </source>
</reference>
<accession>A0A1M5QGY8</accession>
<name>A0A1M5QGY8_9CLOT</name>
<dbReference type="PROSITE" id="PS01037">
    <property type="entry name" value="SBP_BACTERIAL_1"/>
    <property type="match status" value="1"/>
</dbReference>
<evidence type="ECO:0000256" key="4">
    <source>
        <dbReference type="SAM" id="SignalP"/>
    </source>
</evidence>
<evidence type="ECO:0000256" key="1">
    <source>
        <dbReference type="ARBA" id="ARBA00008520"/>
    </source>
</evidence>
<organism evidence="5 6">
    <name type="scientific">Clostridium grantii DSM 8605</name>
    <dbReference type="NCBI Taxonomy" id="1121316"/>
    <lineage>
        <taxon>Bacteria</taxon>
        <taxon>Bacillati</taxon>
        <taxon>Bacillota</taxon>
        <taxon>Clostridia</taxon>
        <taxon>Eubacteriales</taxon>
        <taxon>Clostridiaceae</taxon>
        <taxon>Clostridium</taxon>
    </lineage>
</organism>
<evidence type="ECO:0000313" key="6">
    <source>
        <dbReference type="Proteomes" id="UP000184447"/>
    </source>
</evidence>
<dbReference type="Pfam" id="PF13416">
    <property type="entry name" value="SBP_bac_8"/>
    <property type="match status" value="1"/>
</dbReference>
<dbReference type="Gene3D" id="3.40.190.10">
    <property type="entry name" value="Periplasmic binding protein-like II"/>
    <property type="match status" value="2"/>
</dbReference>
<keyword evidence="3 4" id="KW-0732">Signal</keyword>
<feature type="chain" id="PRO_5038643409" evidence="4">
    <location>
        <begin position="23"/>
        <end position="447"/>
    </location>
</feature>
<dbReference type="InterPro" id="IPR006059">
    <property type="entry name" value="SBP"/>
</dbReference>
<dbReference type="GO" id="GO:0055085">
    <property type="term" value="P:transmembrane transport"/>
    <property type="evidence" value="ECO:0007669"/>
    <property type="project" value="InterPro"/>
</dbReference>
<keyword evidence="2" id="KW-0813">Transport</keyword>
<dbReference type="PROSITE" id="PS51257">
    <property type="entry name" value="PROKAR_LIPOPROTEIN"/>
    <property type="match status" value="1"/>
</dbReference>
<evidence type="ECO:0000256" key="3">
    <source>
        <dbReference type="ARBA" id="ARBA00022729"/>
    </source>
</evidence>
<dbReference type="PANTHER" id="PTHR43649">
    <property type="entry name" value="ARABINOSE-BINDING PROTEIN-RELATED"/>
    <property type="match status" value="1"/>
</dbReference>
<dbReference type="PANTHER" id="PTHR43649:SF34">
    <property type="entry name" value="ABC TRANSPORTER PERIPLASMIC-BINDING PROTEIN YCJN-RELATED"/>
    <property type="match status" value="1"/>
</dbReference>
<proteinExistence type="inferred from homology"/>
<dbReference type="STRING" id="1121316.SAMN02745207_00095"/>
<dbReference type="InterPro" id="IPR006061">
    <property type="entry name" value="SBP_1_CS"/>
</dbReference>
<dbReference type="EMBL" id="FQXM01000002">
    <property type="protein sequence ID" value="SHH13415.1"/>
    <property type="molecule type" value="Genomic_DNA"/>
</dbReference>
<gene>
    <name evidence="5" type="ORF">SAMN02745207_00095</name>
</gene>
<dbReference type="RefSeq" id="WP_073335877.1">
    <property type="nucleotide sequence ID" value="NZ_FQXM01000002.1"/>
</dbReference>
<keyword evidence="6" id="KW-1185">Reference proteome</keyword>
<comment type="similarity">
    <text evidence="1">Belongs to the bacterial solute-binding protein 1 family.</text>
</comment>
<dbReference type="OrthoDB" id="9763054at2"/>
<dbReference type="AlphaFoldDB" id="A0A1M5QGY8"/>
<sequence length="447" mass="48416">MKKTKRLLALVSALVLSVGVLAGCGSNNSNNSNTKNEGAETEAPAEKVEFDIFQFKVESKDALEAAVDTYVSENPNVTINVQTVGGGDDYGAALKSKFASGEEPTIYNIGGTQDALDWAEKLEDLSSEPWISQAFDGSLDAVSLDGKVVGMPFNQEGYGFIYNKGIFEKAGIDAASIKTFADLQKAVETLDSKKADLGLDAVFALPGKETWVTGLHLSNVAFANEFDTVVDAFNAKEIGFTQNEGLQKLLDLQIKYAFKPDGKNGSINSVDYSTQVEQKFSLGTVAIIQQGNWAFGSVDGIDSELAQNIGILPMPIDGVKEGSIPVGIPMYWAINSTKDDAQKAAAKDFLNWLYTSDAGKDMIINDFKFIPAFKGYEADNLQPSDPLAKEVLRYSNEGNTMPWVFMGYPTGWGMDKLGADIQLYIAGDLTWDKLVENAKATWAEARK</sequence>